<dbReference type="PANTHER" id="PTHR16130">
    <property type="entry name" value="LYSOSOMAL COBALAMIN TRANSPORTER-RELATED"/>
    <property type="match status" value="1"/>
</dbReference>
<evidence type="ECO:0000256" key="11">
    <source>
        <dbReference type="ARBA" id="ARBA00025515"/>
    </source>
</evidence>
<evidence type="ECO:0000256" key="6">
    <source>
        <dbReference type="ARBA" id="ARBA00022692"/>
    </source>
</evidence>
<dbReference type="GO" id="GO:0031419">
    <property type="term" value="F:cobalamin binding"/>
    <property type="evidence" value="ECO:0007669"/>
    <property type="project" value="UniProtKB-KW"/>
</dbReference>
<dbReference type="Pfam" id="PF04791">
    <property type="entry name" value="LMBR1"/>
    <property type="match status" value="1"/>
</dbReference>
<gene>
    <name evidence="14" type="ORF">N7482_005310</name>
</gene>
<dbReference type="InterPro" id="IPR006876">
    <property type="entry name" value="LMBR1-like_membr_prot"/>
</dbReference>
<feature type="transmembrane region" description="Helical" evidence="13">
    <location>
        <begin position="188"/>
        <end position="215"/>
    </location>
</feature>
<evidence type="ECO:0000256" key="12">
    <source>
        <dbReference type="SAM" id="MobiDB-lite"/>
    </source>
</evidence>
<evidence type="ECO:0000256" key="10">
    <source>
        <dbReference type="ARBA" id="ARBA00023285"/>
    </source>
</evidence>
<dbReference type="RefSeq" id="XP_056542990.1">
    <property type="nucleotide sequence ID" value="XM_056687435.1"/>
</dbReference>
<dbReference type="GO" id="GO:0072665">
    <property type="term" value="P:protein localization to vacuole"/>
    <property type="evidence" value="ECO:0007669"/>
    <property type="project" value="TreeGrafter"/>
</dbReference>
<proteinExistence type="inferred from homology"/>
<dbReference type="EMBL" id="JAPQKN010000003">
    <property type="protein sequence ID" value="KAJ5166529.1"/>
    <property type="molecule type" value="Genomic_DNA"/>
</dbReference>
<feature type="transmembrane region" description="Helical" evidence="13">
    <location>
        <begin position="43"/>
        <end position="66"/>
    </location>
</feature>
<accession>A0A9W9I266</accession>
<protein>
    <recommendedName>
        <fullName evidence="3">Probable lysosomal cobalamin transporter</fullName>
    </recommendedName>
</protein>
<dbReference type="InterPro" id="IPR050854">
    <property type="entry name" value="LMBD1_LysCbl_Transport"/>
</dbReference>
<evidence type="ECO:0000256" key="9">
    <source>
        <dbReference type="ARBA" id="ARBA00023228"/>
    </source>
</evidence>
<dbReference type="GeneID" id="81426611"/>
<feature type="transmembrane region" description="Helical" evidence="13">
    <location>
        <begin position="374"/>
        <end position="395"/>
    </location>
</feature>
<reference evidence="14" key="2">
    <citation type="journal article" date="2023" name="IMA Fungus">
        <title>Comparative genomic study of the Penicillium genus elucidates a diverse pangenome and 15 lateral gene transfer events.</title>
        <authorList>
            <person name="Petersen C."/>
            <person name="Sorensen T."/>
            <person name="Nielsen M.R."/>
            <person name="Sondergaard T.E."/>
            <person name="Sorensen J.L."/>
            <person name="Fitzpatrick D.A."/>
            <person name="Frisvad J.C."/>
            <person name="Nielsen K.L."/>
        </authorList>
    </citation>
    <scope>NUCLEOTIDE SEQUENCE</scope>
    <source>
        <strain evidence="14">IBT 26290</strain>
    </source>
</reference>
<dbReference type="PANTHER" id="PTHR16130:SF2">
    <property type="entry name" value="LYSOSOMAL COBALAMIN TRANSPORT ESCORT PROTEIN LMBD1"/>
    <property type="match status" value="1"/>
</dbReference>
<feature type="transmembrane region" description="Helical" evidence="13">
    <location>
        <begin position="506"/>
        <end position="531"/>
    </location>
</feature>
<comment type="subcellular location">
    <subcellularLocation>
        <location evidence="1">Lysosome membrane</location>
        <topology evidence="1">Multi-pass membrane protein</topology>
    </subcellularLocation>
</comment>
<evidence type="ECO:0000256" key="5">
    <source>
        <dbReference type="ARBA" id="ARBA00022628"/>
    </source>
</evidence>
<dbReference type="OrthoDB" id="73273at2759"/>
<keyword evidence="9" id="KW-0458">Lysosome</keyword>
<evidence type="ECO:0000256" key="13">
    <source>
        <dbReference type="SAM" id="Phobius"/>
    </source>
</evidence>
<evidence type="ECO:0000256" key="1">
    <source>
        <dbReference type="ARBA" id="ARBA00004155"/>
    </source>
</evidence>
<keyword evidence="15" id="KW-1185">Reference proteome</keyword>
<dbReference type="GO" id="GO:0005774">
    <property type="term" value="C:vacuolar membrane"/>
    <property type="evidence" value="ECO:0007669"/>
    <property type="project" value="TreeGrafter"/>
</dbReference>
<evidence type="ECO:0000256" key="8">
    <source>
        <dbReference type="ARBA" id="ARBA00023136"/>
    </source>
</evidence>
<keyword evidence="4" id="KW-0813">Transport</keyword>
<evidence type="ECO:0000313" key="15">
    <source>
        <dbReference type="Proteomes" id="UP001149163"/>
    </source>
</evidence>
<feature type="transmembrane region" description="Helical" evidence="13">
    <location>
        <begin position="312"/>
        <end position="331"/>
    </location>
</feature>
<comment type="function">
    <text evidence="11">Probable lysosomal cobalamin transporter. Required to export cobalamin from lysosomes allowing its conversion to cofactors.</text>
</comment>
<comment type="similarity">
    <text evidence="2">Belongs to the LIMR family. LMBRD1 subfamily.</text>
</comment>
<comment type="caution">
    <text evidence="14">The sequence shown here is derived from an EMBL/GenBank/DDBJ whole genome shotgun (WGS) entry which is preliminary data.</text>
</comment>
<name>A0A9W9I266_9EURO</name>
<feature type="region of interest" description="Disordered" evidence="12">
    <location>
        <begin position="542"/>
        <end position="580"/>
    </location>
</feature>
<dbReference type="AlphaFoldDB" id="A0A9W9I266"/>
<evidence type="ECO:0000256" key="3">
    <source>
        <dbReference type="ARBA" id="ARBA00017088"/>
    </source>
</evidence>
<evidence type="ECO:0000313" key="14">
    <source>
        <dbReference type="EMBL" id="KAJ5166529.1"/>
    </source>
</evidence>
<feature type="compositionally biased region" description="Acidic residues" evidence="12">
    <location>
        <begin position="542"/>
        <end position="552"/>
    </location>
</feature>
<evidence type="ECO:0000256" key="2">
    <source>
        <dbReference type="ARBA" id="ARBA00009901"/>
    </source>
</evidence>
<organism evidence="14 15">
    <name type="scientific">Penicillium canariense</name>
    <dbReference type="NCBI Taxonomy" id="189055"/>
    <lineage>
        <taxon>Eukaryota</taxon>
        <taxon>Fungi</taxon>
        <taxon>Dikarya</taxon>
        <taxon>Ascomycota</taxon>
        <taxon>Pezizomycotina</taxon>
        <taxon>Eurotiomycetes</taxon>
        <taxon>Eurotiomycetidae</taxon>
        <taxon>Eurotiales</taxon>
        <taxon>Aspergillaceae</taxon>
        <taxon>Penicillium</taxon>
    </lineage>
</organism>
<feature type="transmembrane region" description="Helical" evidence="13">
    <location>
        <begin position="95"/>
        <end position="119"/>
    </location>
</feature>
<keyword evidence="10" id="KW-0170">Cobalt</keyword>
<feature type="transmembrane region" description="Helical" evidence="13">
    <location>
        <begin position="140"/>
        <end position="162"/>
    </location>
</feature>
<sequence length="580" mass="64708">MALLQTSLIWIVYAVVIAILLAVASVFIYIYQTPRDRSPSVTLTCILAITSLLATVLLLPVDVALVSSTTSSKLGRRKDWATQDAVDSITYSLTIVYYLLYSLDALLCLLVIPFTYFWYEEYDEVAAEAGEQTLGQRLWGALKYTLSFVAIVVIIFLVGFFAPVAKDKGDLDLDYFKRLLTENHGERALTFALGLLMTVGICLYVLYTSAGLALFPISLIKTAPSISSPTLRATTAQQLEANRERQRQLEGRCGGNPELLSSKDRRELDTLTREERTLIRRQRLVEETQGEGRSWLMRAWYKVGAIFRPFKLIGGILLLLVAFVVWVSMLLTSIDKAKNSICKHRCGYILGHINVFNPVNWTLVQSAKVFPVDYAIFTVLVLLLFCSSVVGIAVVGIRFLWIRIFQIRQGHTSPQALLLATALLMLMILALNYSISMVVAPQYATFGPQTFCDRAPSLPLGQPDCTNSKDLIKPCSELAKNPAARQVCTPSVVSTFLNRITLNFPFFGVVFFWAQFFFLGIYLIVFVTSLFRAPKLDERQLDEDAEEAEEEGLLASTGRRFGATWQDITGRAGQTGHSGD</sequence>
<keyword evidence="8 13" id="KW-0472">Membrane</keyword>
<keyword evidence="6 13" id="KW-0812">Transmembrane</keyword>
<dbReference type="Proteomes" id="UP001149163">
    <property type="component" value="Unassembled WGS sequence"/>
</dbReference>
<keyword evidence="5" id="KW-0846">Cobalamin</keyword>
<evidence type="ECO:0000256" key="4">
    <source>
        <dbReference type="ARBA" id="ARBA00022448"/>
    </source>
</evidence>
<reference evidence="14" key="1">
    <citation type="submission" date="2022-11" db="EMBL/GenBank/DDBJ databases">
        <authorList>
            <person name="Petersen C."/>
        </authorList>
    </citation>
    <scope>NUCLEOTIDE SEQUENCE</scope>
    <source>
        <strain evidence="14">IBT 26290</strain>
    </source>
</reference>
<keyword evidence="7 13" id="KW-1133">Transmembrane helix</keyword>
<feature type="transmembrane region" description="Helical" evidence="13">
    <location>
        <begin position="416"/>
        <end position="435"/>
    </location>
</feature>
<feature type="transmembrane region" description="Helical" evidence="13">
    <location>
        <begin position="6"/>
        <end position="31"/>
    </location>
</feature>
<evidence type="ECO:0000256" key="7">
    <source>
        <dbReference type="ARBA" id="ARBA00022989"/>
    </source>
</evidence>